<dbReference type="AlphaFoldDB" id="A0A812E0S2"/>
<keyword evidence="3" id="KW-1185">Reference proteome</keyword>
<feature type="transmembrane region" description="Helical" evidence="1">
    <location>
        <begin position="173"/>
        <end position="202"/>
    </location>
</feature>
<feature type="transmembrane region" description="Helical" evidence="1">
    <location>
        <begin position="302"/>
        <end position="323"/>
    </location>
</feature>
<comment type="caution">
    <text evidence="2">The sequence shown here is derived from an EMBL/GenBank/DDBJ whole genome shotgun (WGS) entry which is preliminary data.</text>
</comment>
<feature type="transmembrane region" description="Helical" evidence="1">
    <location>
        <begin position="52"/>
        <end position="77"/>
    </location>
</feature>
<feature type="transmembrane region" description="Helical" evidence="1">
    <location>
        <begin position="335"/>
        <end position="353"/>
    </location>
</feature>
<evidence type="ECO:0000256" key="1">
    <source>
        <dbReference type="SAM" id="Phobius"/>
    </source>
</evidence>
<dbReference type="Proteomes" id="UP000597762">
    <property type="component" value="Unassembled WGS sequence"/>
</dbReference>
<sequence>MLTQKKNVKKKKHLNTFQERNLPVLSLSLSLLLNLPSINLKLFSLNFRFPSLIFLSLTILSVTLSLIVHIVNLLRFLRSLDNICLSRAFAILLPLKISILSFSNICFFSIFTLYYYPFPHTFPLSFLLKFIYSCLFFSPSPNAICLSDSFFRFAFFLRFSLFHRFLLLSSINLFPLTAVLSLFLLFLLLILIISFSFSLSFLTIGQNNLPCSFFLSHFSSIKITLVIEISLIFSFLIIFFHDSFSPVSLNISFVPSDFLQLQRSLVFSFLFLTNYTISFIFSIFISLSIVSTHHYFFSHFSIFLFYHFLPCSNHSLTFLHSIFHSAPLFEIINHSFLLLDLLSLFPLIFTFSFSIALKDFSFLFLSNTLLFFLASMNPRA</sequence>
<gene>
    <name evidence="2" type="ORF">SPHA_65781</name>
</gene>
<feature type="transmembrane region" description="Helical" evidence="1">
    <location>
        <begin position="360"/>
        <end position="377"/>
    </location>
</feature>
<accession>A0A812E0S2</accession>
<dbReference type="EMBL" id="CAHIKZ030004732">
    <property type="protein sequence ID" value="CAE1314755.1"/>
    <property type="molecule type" value="Genomic_DNA"/>
</dbReference>
<keyword evidence="1" id="KW-1133">Transmembrane helix</keyword>
<evidence type="ECO:0000313" key="2">
    <source>
        <dbReference type="EMBL" id="CAE1314755.1"/>
    </source>
</evidence>
<feature type="transmembrane region" description="Helical" evidence="1">
    <location>
        <begin position="122"/>
        <end position="138"/>
    </location>
</feature>
<feature type="transmembrane region" description="Helical" evidence="1">
    <location>
        <begin position="21"/>
        <end position="40"/>
    </location>
</feature>
<evidence type="ECO:0000313" key="3">
    <source>
        <dbReference type="Proteomes" id="UP000597762"/>
    </source>
</evidence>
<feature type="transmembrane region" description="Helical" evidence="1">
    <location>
        <begin position="264"/>
        <end position="290"/>
    </location>
</feature>
<keyword evidence="1" id="KW-0472">Membrane</keyword>
<keyword evidence="1" id="KW-0812">Transmembrane</keyword>
<protein>
    <submittedName>
        <fullName evidence="2">Uncharacterized protein</fullName>
    </submittedName>
</protein>
<feature type="transmembrane region" description="Helical" evidence="1">
    <location>
        <begin position="150"/>
        <end position="167"/>
    </location>
</feature>
<organism evidence="2 3">
    <name type="scientific">Acanthosepion pharaonis</name>
    <name type="common">Pharaoh cuttlefish</name>
    <name type="synonym">Sepia pharaonis</name>
    <dbReference type="NCBI Taxonomy" id="158019"/>
    <lineage>
        <taxon>Eukaryota</taxon>
        <taxon>Metazoa</taxon>
        <taxon>Spiralia</taxon>
        <taxon>Lophotrochozoa</taxon>
        <taxon>Mollusca</taxon>
        <taxon>Cephalopoda</taxon>
        <taxon>Coleoidea</taxon>
        <taxon>Decapodiformes</taxon>
        <taxon>Sepiida</taxon>
        <taxon>Sepiina</taxon>
        <taxon>Sepiidae</taxon>
        <taxon>Acanthosepion</taxon>
    </lineage>
</organism>
<reference evidence="2" key="1">
    <citation type="submission" date="2021-01" db="EMBL/GenBank/DDBJ databases">
        <authorList>
            <person name="Li R."/>
            <person name="Bekaert M."/>
        </authorList>
    </citation>
    <scope>NUCLEOTIDE SEQUENCE</scope>
    <source>
        <strain evidence="2">Farmed</strain>
    </source>
</reference>
<name>A0A812E0S2_ACAPH</name>
<proteinExistence type="predicted"/>
<feature type="transmembrane region" description="Helical" evidence="1">
    <location>
        <begin position="223"/>
        <end position="244"/>
    </location>
</feature>
<feature type="transmembrane region" description="Helical" evidence="1">
    <location>
        <begin position="89"/>
        <end position="116"/>
    </location>
</feature>